<protein>
    <submittedName>
        <fullName evidence="1">Uncharacterized protein</fullName>
    </submittedName>
</protein>
<dbReference type="EMBL" id="JAVDUM010000011">
    <property type="protein sequence ID" value="MDR6867917.1"/>
    <property type="molecule type" value="Genomic_DNA"/>
</dbReference>
<organism evidence="1 2">
    <name type="scientific">Microbacterium resistens</name>
    <dbReference type="NCBI Taxonomy" id="156977"/>
    <lineage>
        <taxon>Bacteria</taxon>
        <taxon>Bacillati</taxon>
        <taxon>Actinomycetota</taxon>
        <taxon>Actinomycetes</taxon>
        <taxon>Micrococcales</taxon>
        <taxon>Microbacteriaceae</taxon>
        <taxon>Microbacterium</taxon>
    </lineage>
</organism>
<gene>
    <name evidence="1" type="ORF">J2Y69_002525</name>
</gene>
<dbReference type="Proteomes" id="UP001259347">
    <property type="component" value="Unassembled WGS sequence"/>
</dbReference>
<evidence type="ECO:0000313" key="2">
    <source>
        <dbReference type="Proteomes" id="UP001259347"/>
    </source>
</evidence>
<dbReference type="RefSeq" id="WP_310021217.1">
    <property type="nucleotide sequence ID" value="NZ_JAVDUM010000011.1"/>
</dbReference>
<comment type="caution">
    <text evidence="1">The sequence shown here is derived from an EMBL/GenBank/DDBJ whole genome shotgun (WGS) entry which is preliminary data.</text>
</comment>
<name>A0ABU1SEC3_9MICO</name>
<proteinExistence type="predicted"/>
<evidence type="ECO:0000313" key="1">
    <source>
        <dbReference type="EMBL" id="MDR6867917.1"/>
    </source>
</evidence>
<keyword evidence="2" id="KW-1185">Reference proteome</keyword>
<sequence>MTWLRDVLERARALGIGEGYISVVGSPDELGEAEAQVIASASHASATVPILSSMRQTKLQGYQKTIVLGTDPAMDIGAAETFIAICLATAGRDAIVPATIRRHRLNGTMQLSRGLKEGSPALIWQTIAQEDHSASLLEHCLDAVAHYRVLQNPDALIRTMRFARTNLARPWRSPFELARTLTQYEVMGWDGRLVRLPEDMLARVEEAGIERALAALIQPLNEVLGRR</sequence>
<reference evidence="1 2" key="1">
    <citation type="submission" date="2023-07" db="EMBL/GenBank/DDBJ databases">
        <title>Sorghum-associated microbial communities from plants grown in Nebraska, USA.</title>
        <authorList>
            <person name="Schachtman D."/>
        </authorList>
    </citation>
    <scope>NUCLEOTIDE SEQUENCE [LARGE SCALE GENOMIC DNA]</scope>
    <source>
        <strain evidence="1 2">2980</strain>
    </source>
</reference>
<accession>A0ABU1SEC3</accession>